<dbReference type="EMBL" id="CAJVPL010008468">
    <property type="protein sequence ID" value="CAG8674517.1"/>
    <property type="molecule type" value="Genomic_DNA"/>
</dbReference>
<protein>
    <submittedName>
        <fullName evidence="2">6142_t:CDS:1</fullName>
    </submittedName>
</protein>
<proteinExistence type="predicted"/>
<keyword evidence="3" id="KW-1185">Reference proteome</keyword>
<evidence type="ECO:0000313" key="2">
    <source>
        <dbReference type="EMBL" id="CAG8674517.1"/>
    </source>
</evidence>
<dbReference type="OrthoDB" id="2421244at2759"/>
<reference evidence="2" key="1">
    <citation type="submission" date="2021-06" db="EMBL/GenBank/DDBJ databases">
        <authorList>
            <person name="Kallberg Y."/>
            <person name="Tangrot J."/>
            <person name="Rosling A."/>
        </authorList>
    </citation>
    <scope>NUCLEOTIDE SEQUENCE</scope>
    <source>
        <strain evidence="2">MT106</strain>
    </source>
</reference>
<feature type="non-terminal residue" evidence="2">
    <location>
        <position position="97"/>
    </location>
</feature>
<accession>A0A9N9EFA8</accession>
<dbReference type="Proteomes" id="UP000789831">
    <property type="component" value="Unassembled WGS sequence"/>
</dbReference>
<feature type="coiled-coil region" evidence="1">
    <location>
        <begin position="70"/>
        <end position="97"/>
    </location>
</feature>
<name>A0A9N9EFA8_9GLOM</name>
<evidence type="ECO:0000256" key="1">
    <source>
        <dbReference type="SAM" id="Coils"/>
    </source>
</evidence>
<keyword evidence="1" id="KW-0175">Coiled coil</keyword>
<gene>
    <name evidence="2" type="ORF">AGERDE_LOCUS12406</name>
</gene>
<sequence length="97" mass="10932">MLCKHLVDVAGGNSIHLSSVRRYTQYPYIYLAHINTKSSIIESNWSNIDSNLNNNIDIGSLLLLILSNNENDASDQFQQMVNELKNLAANLQNEIIN</sequence>
<comment type="caution">
    <text evidence="2">The sequence shown here is derived from an EMBL/GenBank/DDBJ whole genome shotgun (WGS) entry which is preliminary data.</text>
</comment>
<dbReference type="AlphaFoldDB" id="A0A9N9EFA8"/>
<evidence type="ECO:0000313" key="3">
    <source>
        <dbReference type="Proteomes" id="UP000789831"/>
    </source>
</evidence>
<organism evidence="2 3">
    <name type="scientific">Ambispora gerdemannii</name>
    <dbReference type="NCBI Taxonomy" id="144530"/>
    <lineage>
        <taxon>Eukaryota</taxon>
        <taxon>Fungi</taxon>
        <taxon>Fungi incertae sedis</taxon>
        <taxon>Mucoromycota</taxon>
        <taxon>Glomeromycotina</taxon>
        <taxon>Glomeromycetes</taxon>
        <taxon>Archaeosporales</taxon>
        <taxon>Ambisporaceae</taxon>
        <taxon>Ambispora</taxon>
    </lineage>
</organism>